<gene>
    <name evidence="2" type="ORF">B0H16DRAFT_1553822</name>
</gene>
<reference evidence="2" key="1">
    <citation type="submission" date="2023-03" db="EMBL/GenBank/DDBJ databases">
        <title>Massive genome expansion in bonnet fungi (Mycena s.s.) driven by repeated elements and novel gene families across ecological guilds.</title>
        <authorList>
            <consortium name="Lawrence Berkeley National Laboratory"/>
            <person name="Harder C.B."/>
            <person name="Miyauchi S."/>
            <person name="Viragh M."/>
            <person name="Kuo A."/>
            <person name="Thoen E."/>
            <person name="Andreopoulos B."/>
            <person name="Lu D."/>
            <person name="Skrede I."/>
            <person name="Drula E."/>
            <person name="Henrissat B."/>
            <person name="Morin E."/>
            <person name="Kohler A."/>
            <person name="Barry K."/>
            <person name="LaButti K."/>
            <person name="Morin E."/>
            <person name="Salamov A."/>
            <person name="Lipzen A."/>
            <person name="Mereny Z."/>
            <person name="Hegedus B."/>
            <person name="Baldrian P."/>
            <person name="Stursova M."/>
            <person name="Weitz H."/>
            <person name="Taylor A."/>
            <person name="Grigoriev I.V."/>
            <person name="Nagy L.G."/>
            <person name="Martin F."/>
            <person name="Kauserud H."/>
        </authorList>
    </citation>
    <scope>NUCLEOTIDE SEQUENCE</scope>
    <source>
        <strain evidence="2">CBHHK182m</strain>
    </source>
</reference>
<feature type="compositionally biased region" description="Polar residues" evidence="1">
    <location>
        <begin position="1"/>
        <end position="15"/>
    </location>
</feature>
<feature type="compositionally biased region" description="Polar residues" evidence="1">
    <location>
        <begin position="22"/>
        <end position="90"/>
    </location>
</feature>
<organism evidence="2 3">
    <name type="scientific">Mycena metata</name>
    <dbReference type="NCBI Taxonomy" id="1033252"/>
    <lineage>
        <taxon>Eukaryota</taxon>
        <taxon>Fungi</taxon>
        <taxon>Dikarya</taxon>
        <taxon>Basidiomycota</taxon>
        <taxon>Agaricomycotina</taxon>
        <taxon>Agaricomycetes</taxon>
        <taxon>Agaricomycetidae</taxon>
        <taxon>Agaricales</taxon>
        <taxon>Marasmiineae</taxon>
        <taxon>Mycenaceae</taxon>
        <taxon>Mycena</taxon>
    </lineage>
</organism>
<sequence length="596" mass="67788">MPQHPNQPQNLSPRQSDPRHAQSPTQQHVYHSQSNPQQNVYTQSPTQPHVYYSQSNPQQNVYTQPSTQSHAYHSQSNPQQNVYAQPSSQHHGYPPHRAPESSPQNTYRPHPQFNPQQNPYHQQGNQHHPNPPDVYRPPLQQQTPYGQQASHQQRLQPIPAQIAYQQSAAPPPQIISIHTHFNPTVKQITDYMEFKSKSFNDPAKLKLWDTIISPCIAVKRSRRLRPDGRTAEHVTVPGTHGLQLRISDVYSALGYIITETDRYQYSAEDLNDSRRLTDIHHKILAHFGKWVNILSKLFDAMPKDTMPTTVCIMFGETTDPMSSVPPMLMAVFPNLSGAYKNEALILQQTNLDGIKAELKFSGKLAPQQKEWLEYTFGHCSETLGWLYLIDPNALVPPCLLYGLTVQTAVFRPMTSYNVFEMKPALRSPCINCIHAIRSINEALQSDRKSATFMYTDQTPLYTAGASVGITRPGDKGAVCARDGCQNKATSTFQCYCKQLWFCSNNCRANRWQREHYKSCLHFRFCSWPECKLPTGATLECTDCFRRPGKVPSRYCNPAHRDNDRGAHQNWCSGSTVGTDPRVWKRMEAKSTAMFGK</sequence>
<keyword evidence="3" id="KW-1185">Reference proteome</keyword>
<evidence type="ECO:0000256" key="1">
    <source>
        <dbReference type="SAM" id="MobiDB-lite"/>
    </source>
</evidence>
<feature type="compositionally biased region" description="Polar residues" evidence="1">
    <location>
        <begin position="101"/>
        <end position="128"/>
    </location>
</feature>
<comment type="caution">
    <text evidence="2">The sequence shown here is derived from an EMBL/GenBank/DDBJ whole genome shotgun (WGS) entry which is preliminary data.</text>
</comment>
<proteinExistence type="predicted"/>
<feature type="region of interest" description="Disordered" evidence="1">
    <location>
        <begin position="1"/>
        <end position="154"/>
    </location>
</feature>
<protein>
    <submittedName>
        <fullName evidence="2">Uncharacterized protein</fullName>
    </submittedName>
</protein>
<dbReference type="EMBL" id="JARKIB010000074">
    <property type="protein sequence ID" value="KAJ7748056.1"/>
    <property type="molecule type" value="Genomic_DNA"/>
</dbReference>
<evidence type="ECO:0000313" key="2">
    <source>
        <dbReference type="EMBL" id="KAJ7748056.1"/>
    </source>
</evidence>
<dbReference type="Proteomes" id="UP001215598">
    <property type="component" value="Unassembled WGS sequence"/>
</dbReference>
<name>A0AAD7N6K2_9AGAR</name>
<feature type="compositionally biased region" description="Polar residues" evidence="1">
    <location>
        <begin position="139"/>
        <end position="154"/>
    </location>
</feature>
<evidence type="ECO:0000313" key="3">
    <source>
        <dbReference type="Proteomes" id="UP001215598"/>
    </source>
</evidence>
<accession>A0AAD7N6K2</accession>
<dbReference type="AlphaFoldDB" id="A0AAD7N6K2"/>